<evidence type="ECO:0000313" key="6">
    <source>
        <dbReference type="EMBL" id="WGW13263.1"/>
    </source>
</evidence>
<dbReference type="SUPFAM" id="SSF53850">
    <property type="entry name" value="Periplasmic binding protein-like II"/>
    <property type="match status" value="1"/>
</dbReference>
<protein>
    <submittedName>
        <fullName evidence="6">LysR family transcriptional regulator</fullName>
    </submittedName>
</protein>
<evidence type="ECO:0000259" key="5">
    <source>
        <dbReference type="PROSITE" id="PS50931"/>
    </source>
</evidence>
<name>A0ABY8QWE5_9MICO</name>
<evidence type="ECO:0000256" key="1">
    <source>
        <dbReference type="ARBA" id="ARBA00009437"/>
    </source>
</evidence>
<organism evidence="6 7">
    <name type="scientific">Saxibacter everestensis</name>
    <dbReference type="NCBI Taxonomy" id="2909229"/>
    <lineage>
        <taxon>Bacteria</taxon>
        <taxon>Bacillati</taxon>
        <taxon>Actinomycetota</taxon>
        <taxon>Actinomycetes</taxon>
        <taxon>Micrococcales</taxon>
        <taxon>Brevibacteriaceae</taxon>
        <taxon>Saxibacter</taxon>
    </lineage>
</organism>
<reference evidence="6 7" key="1">
    <citation type="submission" date="2023-05" db="EMBL/GenBank/DDBJ databases">
        <title>Lithophilousrod everest ZFBP1038 complete genpme.</title>
        <authorList>
            <person name="Tian M."/>
        </authorList>
    </citation>
    <scope>NUCLEOTIDE SEQUENCE [LARGE SCALE GENOMIC DNA]</scope>
    <source>
        <strain evidence="6 7">ZFBP1038</strain>
    </source>
</reference>
<accession>A0ABY8QWE5</accession>
<dbReference type="EMBL" id="CP090958">
    <property type="protein sequence ID" value="WGW13263.1"/>
    <property type="molecule type" value="Genomic_DNA"/>
</dbReference>
<gene>
    <name evidence="6" type="ORF">LWF01_05705</name>
</gene>
<dbReference type="InterPro" id="IPR000847">
    <property type="entry name" value="LysR_HTH_N"/>
</dbReference>
<dbReference type="SUPFAM" id="SSF46785">
    <property type="entry name" value="Winged helix' DNA-binding domain"/>
    <property type="match status" value="1"/>
</dbReference>
<dbReference type="Gene3D" id="1.10.10.10">
    <property type="entry name" value="Winged helix-like DNA-binding domain superfamily/Winged helix DNA-binding domain"/>
    <property type="match status" value="1"/>
</dbReference>
<evidence type="ECO:0000256" key="4">
    <source>
        <dbReference type="ARBA" id="ARBA00023163"/>
    </source>
</evidence>
<keyword evidence="3" id="KW-0238">DNA-binding</keyword>
<dbReference type="Proteomes" id="UP001209083">
    <property type="component" value="Chromosome"/>
</dbReference>
<dbReference type="InterPro" id="IPR036390">
    <property type="entry name" value="WH_DNA-bd_sf"/>
</dbReference>
<dbReference type="InterPro" id="IPR036388">
    <property type="entry name" value="WH-like_DNA-bd_sf"/>
</dbReference>
<sequence length="306" mass="32732">MLDLRQLEALRAVSLEGSVARAATHLGWSQPTVDYHLKNLDRLVGTSLLRRSTRGSTLTSAGSLMLERANEILTLAERAVVDVRDLAEMGHVRLRFGTFPTAAARLLPSIVSKLAELGIEIDATLEEVGLLVTHVNHRELDAVLVYSVPGYELPFRGDVTTTEVLRDPLQLALPESHPLAARDTIDRATLVTLSDERWLLGATRGDPLDTVVIDAFADAGHSLDVAIRTDDFSVMLGMIAAGMVIGLVPRLASGSTHPGVALRPIDDPAFARSIQIAAPSEGPGREPSTAVRQLANAVRQSVGALG</sequence>
<evidence type="ECO:0000256" key="3">
    <source>
        <dbReference type="ARBA" id="ARBA00023125"/>
    </source>
</evidence>
<dbReference type="Pfam" id="PF00126">
    <property type="entry name" value="HTH_1"/>
    <property type="match status" value="1"/>
</dbReference>
<proteinExistence type="inferred from homology"/>
<evidence type="ECO:0000313" key="7">
    <source>
        <dbReference type="Proteomes" id="UP001209083"/>
    </source>
</evidence>
<dbReference type="PANTHER" id="PTHR30346">
    <property type="entry name" value="TRANSCRIPTIONAL DUAL REGULATOR HCAR-RELATED"/>
    <property type="match status" value="1"/>
</dbReference>
<keyword evidence="7" id="KW-1185">Reference proteome</keyword>
<dbReference type="Pfam" id="PF03466">
    <property type="entry name" value="LysR_substrate"/>
    <property type="match status" value="1"/>
</dbReference>
<dbReference type="PROSITE" id="PS50931">
    <property type="entry name" value="HTH_LYSR"/>
    <property type="match status" value="1"/>
</dbReference>
<dbReference type="InterPro" id="IPR005119">
    <property type="entry name" value="LysR_subst-bd"/>
</dbReference>
<dbReference type="RefSeq" id="WP_349640079.1">
    <property type="nucleotide sequence ID" value="NZ_CP090958.1"/>
</dbReference>
<dbReference type="Gene3D" id="3.40.190.10">
    <property type="entry name" value="Periplasmic binding protein-like II"/>
    <property type="match status" value="2"/>
</dbReference>
<keyword evidence="4" id="KW-0804">Transcription</keyword>
<feature type="domain" description="HTH lysR-type" evidence="5">
    <location>
        <begin position="2"/>
        <end position="59"/>
    </location>
</feature>
<evidence type="ECO:0000256" key="2">
    <source>
        <dbReference type="ARBA" id="ARBA00023015"/>
    </source>
</evidence>
<dbReference type="PANTHER" id="PTHR30346:SF29">
    <property type="entry name" value="LYSR SUBSTRATE-BINDING"/>
    <property type="match status" value="1"/>
</dbReference>
<keyword evidence="2" id="KW-0805">Transcription regulation</keyword>
<comment type="similarity">
    <text evidence="1">Belongs to the LysR transcriptional regulatory family.</text>
</comment>